<sequence length="29" mass="3387">MHGSKRKLFFVTKVLYPSDGVNYLVNFEP</sequence>
<reference evidence="1" key="1">
    <citation type="submission" date="2019-06" db="EMBL/GenBank/DDBJ databases">
        <authorList>
            <person name="Le Quere A."/>
            <person name="Colella S."/>
        </authorList>
    </citation>
    <scope>NUCLEOTIDE SEQUENCE</scope>
    <source>
        <strain evidence="1">EmedicaeMD41</strain>
    </source>
</reference>
<dbReference type="Proteomes" id="UP000507954">
    <property type="component" value="Unassembled WGS sequence"/>
</dbReference>
<organism evidence="1">
    <name type="scientific">Sinorhizobium medicae</name>
    <dbReference type="NCBI Taxonomy" id="110321"/>
    <lineage>
        <taxon>Bacteria</taxon>
        <taxon>Pseudomonadati</taxon>
        <taxon>Pseudomonadota</taxon>
        <taxon>Alphaproteobacteria</taxon>
        <taxon>Hyphomicrobiales</taxon>
        <taxon>Rhizobiaceae</taxon>
        <taxon>Sinorhizobium/Ensifer group</taxon>
        <taxon>Sinorhizobium</taxon>
    </lineage>
</organism>
<protein>
    <submittedName>
        <fullName evidence="1">Uncharacterized protein</fullName>
    </submittedName>
</protein>
<name>A0A508X2T1_9HYPH</name>
<gene>
    <name evidence="1" type="ORF">EMEDMD4_570032</name>
</gene>
<dbReference type="AlphaFoldDB" id="A0A508X2T1"/>
<accession>A0A508X2T1</accession>
<dbReference type="EMBL" id="CABFNB010000125">
    <property type="protein sequence ID" value="VTZ64152.1"/>
    <property type="molecule type" value="Genomic_DNA"/>
</dbReference>
<evidence type="ECO:0000313" key="1">
    <source>
        <dbReference type="EMBL" id="VTZ64152.1"/>
    </source>
</evidence>
<proteinExistence type="predicted"/>